<dbReference type="AlphaFoldDB" id="A0A9Q9ERL0"/>
<keyword evidence="5" id="KW-0720">Serine protease</keyword>
<feature type="signal peptide" evidence="7">
    <location>
        <begin position="1"/>
        <end position="15"/>
    </location>
</feature>
<evidence type="ECO:0000256" key="2">
    <source>
        <dbReference type="ARBA" id="ARBA00006150"/>
    </source>
</evidence>
<dbReference type="Proteomes" id="UP001056384">
    <property type="component" value="Chromosome 11"/>
</dbReference>
<proteinExistence type="inferred from homology"/>
<dbReference type="PANTHER" id="PTHR11731:SF118">
    <property type="entry name" value="BLR1971 PROTEIN"/>
    <property type="match status" value="1"/>
</dbReference>
<sequence>MLFLFSFLLWSLTCGSSLVWCLRLNTNTTEIFTTFPKLSIKACNLYTIDAAGVETALSASATNETCFRDGYIHKSPEDKYAYAVAYQIGTFGQNRTLTLVESSPRTQTQPRVIQYQYDKPGDNISILHPRLFDLVEKKQNNINNDFIGNIDSIEDVQWGFRNHTYRYMIADRGFQGLRMVEVDTSGNSRVLVEERIEKGIDLYEKIAERNGWNSIYLVNTTRVNGRDTPTEDSIRQVTTGEFDVYDVIRVDEKAQVLYFRARGMVKEQSPYHMHLARINFDGSGFEILTDGDGYHRNTFRSDNTFEDIWSRVDLPLQEVDNQVWDKITLPERFSAPGRDGETPIWGIIVRPKTFDPAKRYRVLERVYPGPQNCYTPQDLTNATMWDLALAFQKVADDNDVIVVQSDGMGTSWRGRAFRDVAWHNLQEAGFPDRIAWIKAAAKDRPYMDLEGGVGIYGTSAVG</sequence>
<dbReference type="Gene3D" id="3.40.50.1820">
    <property type="entry name" value="alpha/beta hydrolase"/>
    <property type="match status" value="1"/>
</dbReference>
<feature type="chain" id="PRO_5040388753" description="dipeptidyl-peptidase IV" evidence="7">
    <location>
        <begin position="16"/>
        <end position="462"/>
    </location>
</feature>
<dbReference type="Pfam" id="PF00326">
    <property type="entry name" value="Peptidase_S9"/>
    <property type="match status" value="1"/>
</dbReference>
<evidence type="ECO:0000256" key="1">
    <source>
        <dbReference type="ARBA" id="ARBA00001257"/>
    </source>
</evidence>
<evidence type="ECO:0000256" key="6">
    <source>
        <dbReference type="ARBA" id="ARBA00023180"/>
    </source>
</evidence>
<evidence type="ECO:0000259" key="8">
    <source>
        <dbReference type="Pfam" id="PF00326"/>
    </source>
</evidence>
<evidence type="ECO:0000256" key="4">
    <source>
        <dbReference type="ARBA" id="ARBA00022438"/>
    </source>
</evidence>
<dbReference type="PANTHER" id="PTHR11731">
    <property type="entry name" value="PROTEASE FAMILY S9B,C DIPEPTIDYL-PEPTIDASE IV-RELATED"/>
    <property type="match status" value="1"/>
</dbReference>
<dbReference type="SUPFAM" id="SSF53474">
    <property type="entry name" value="alpha/beta-Hydrolases"/>
    <property type="match status" value="1"/>
</dbReference>
<evidence type="ECO:0000256" key="3">
    <source>
        <dbReference type="ARBA" id="ARBA00012062"/>
    </source>
</evidence>
<dbReference type="SUPFAM" id="SSF82171">
    <property type="entry name" value="DPP6 N-terminal domain-like"/>
    <property type="match status" value="1"/>
</dbReference>
<keyword evidence="7" id="KW-0732">Signal</keyword>
<accession>A0A9Q9ERL0</accession>
<evidence type="ECO:0000256" key="7">
    <source>
        <dbReference type="SAM" id="SignalP"/>
    </source>
</evidence>
<feature type="domain" description="Dipeptidylpeptidase IV N-terminal" evidence="9">
    <location>
        <begin position="97"/>
        <end position="315"/>
    </location>
</feature>
<name>A0A9Q9ERL0_9PEZI</name>
<evidence type="ECO:0000259" key="9">
    <source>
        <dbReference type="Pfam" id="PF00930"/>
    </source>
</evidence>
<keyword evidence="4" id="KW-0031">Aminopeptidase</keyword>
<organism evidence="10 11">
    <name type="scientific">Septoria linicola</name>
    <dbReference type="NCBI Taxonomy" id="215465"/>
    <lineage>
        <taxon>Eukaryota</taxon>
        <taxon>Fungi</taxon>
        <taxon>Dikarya</taxon>
        <taxon>Ascomycota</taxon>
        <taxon>Pezizomycotina</taxon>
        <taxon>Dothideomycetes</taxon>
        <taxon>Dothideomycetidae</taxon>
        <taxon>Mycosphaerellales</taxon>
        <taxon>Mycosphaerellaceae</taxon>
        <taxon>Septoria</taxon>
    </lineage>
</organism>
<dbReference type="EMBL" id="CP099428">
    <property type="protein sequence ID" value="USW58683.1"/>
    <property type="molecule type" value="Genomic_DNA"/>
</dbReference>
<dbReference type="InterPro" id="IPR002469">
    <property type="entry name" value="Peptidase_S9B_N"/>
</dbReference>
<dbReference type="EC" id="3.4.14.5" evidence="3"/>
<evidence type="ECO:0000256" key="5">
    <source>
        <dbReference type="ARBA" id="ARBA00022825"/>
    </source>
</evidence>
<dbReference type="InterPro" id="IPR001375">
    <property type="entry name" value="Peptidase_S9_cat"/>
</dbReference>
<dbReference type="GO" id="GO:0004177">
    <property type="term" value="F:aminopeptidase activity"/>
    <property type="evidence" value="ECO:0007669"/>
    <property type="project" value="UniProtKB-KW"/>
</dbReference>
<dbReference type="GO" id="GO:0006508">
    <property type="term" value="P:proteolysis"/>
    <property type="evidence" value="ECO:0007669"/>
    <property type="project" value="InterPro"/>
</dbReference>
<evidence type="ECO:0000313" key="10">
    <source>
        <dbReference type="EMBL" id="USW58683.1"/>
    </source>
</evidence>
<keyword evidence="4" id="KW-0378">Hydrolase</keyword>
<comment type="catalytic activity">
    <reaction evidence="1">
        <text>Release of an N-terminal dipeptide, Xaa-Yaa-|-Zaa-, from a polypeptide, preferentially when Yaa is Pro, provided Zaa is neither Pro nor hydroxyproline.</text>
        <dbReference type="EC" id="3.4.14.5"/>
    </reaction>
</comment>
<gene>
    <name evidence="10" type="ORF">Slin15195_G120020</name>
</gene>
<dbReference type="Pfam" id="PF00930">
    <property type="entry name" value="DPPIV_N"/>
    <property type="match status" value="1"/>
</dbReference>
<feature type="domain" description="Peptidase S9 prolyl oligopeptidase catalytic" evidence="8">
    <location>
        <begin position="393"/>
        <end position="460"/>
    </location>
</feature>
<evidence type="ECO:0000313" key="11">
    <source>
        <dbReference type="Proteomes" id="UP001056384"/>
    </source>
</evidence>
<keyword evidence="11" id="KW-1185">Reference proteome</keyword>
<dbReference type="GO" id="GO:0008236">
    <property type="term" value="F:serine-type peptidase activity"/>
    <property type="evidence" value="ECO:0007669"/>
    <property type="project" value="UniProtKB-KW"/>
</dbReference>
<reference evidence="10" key="1">
    <citation type="submission" date="2022-06" db="EMBL/GenBank/DDBJ databases">
        <title>Complete genome sequences of two strains of the flax pathogen Septoria linicola.</title>
        <authorList>
            <person name="Lapalu N."/>
            <person name="Simon A."/>
            <person name="Demenou B."/>
            <person name="Paumier D."/>
            <person name="Guillot M.-P."/>
            <person name="Gout L."/>
            <person name="Valade R."/>
        </authorList>
    </citation>
    <scope>NUCLEOTIDE SEQUENCE</scope>
    <source>
        <strain evidence="10">SE15195</strain>
    </source>
</reference>
<dbReference type="GO" id="GO:0008239">
    <property type="term" value="F:dipeptidyl-peptidase activity"/>
    <property type="evidence" value="ECO:0007669"/>
    <property type="project" value="UniProtKB-EC"/>
</dbReference>
<dbReference type="InterPro" id="IPR050278">
    <property type="entry name" value="Serine_Prot_S9B/DPPIV"/>
</dbReference>
<dbReference type="InterPro" id="IPR029058">
    <property type="entry name" value="AB_hydrolase_fold"/>
</dbReference>
<keyword evidence="4" id="KW-0645">Protease</keyword>
<dbReference type="Gene3D" id="2.140.10.30">
    <property type="entry name" value="Dipeptidylpeptidase IV, N-terminal domain"/>
    <property type="match status" value="1"/>
</dbReference>
<protein>
    <recommendedName>
        <fullName evidence="3">dipeptidyl-peptidase IV</fullName>
        <ecNumber evidence="3">3.4.14.5</ecNumber>
    </recommendedName>
</protein>
<keyword evidence="6" id="KW-0325">Glycoprotein</keyword>
<comment type="similarity">
    <text evidence="2">Belongs to the peptidase S9B family.</text>
</comment>